<dbReference type="Gene3D" id="3.10.180.10">
    <property type="entry name" value="2,3-Dihydroxybiphenyl 1,2-Dioxygenase, domain 1"/>
    <property type="match status" value="1"/>
</dbReference>
<gene>
    <name evidence="2" type="ORF">CDIOL_46330</name>
</gene>
<evidence type="ECO:0000313" key="2">
    <source>
        <dbReference type="EMBL" id="GEA33710.1"/>
    </source>
</evidence>
<dbReference type="Proteomes" id="UP000325212">
    <property type="component" value="Unassembled WGS sequence"/>
</dbReference>
<proteinExistence type="predicted"/>
<keyword evidence="3" id="KW-1185">Reference proteome</keyword>
<accession>A0AAV3W5G3</accession>
<dbReference type="InterPro" id="IPR004360">
    <property type="entry name" value="Glyas_Fos-R_dOase_dom"/>
</dbReference>
<evidence type="ECO:0000259" key="1">
    <source>
        <dbReference type="Pfam" id="PF00903"/>
    </source>
</evidence>
<name>A0AAV3W5G3_9CLOT</name>
<sequence>MNNYDNFFIGVRNLSEARKYYEDILGLKLKFDFSSKGMIAFNVGNEEPAIILKDKNVFKNIKPTIWFEVENVKIEYNKLKKEVFSFYLNLMKL</sequence>
<dbReference type="SUPFAM" id="SSF54593">
    <property type="entry name" value="Glyoxalase/Bleomycin resistance protein/Dihydroxybiphenyl dioxygenase"/>
    <property type="match status" value="1"/>
</dbReference>
<dbReference type="AlphaFoldDB" id="A0AAV3W5G3"/>
<protein>
    <recommendedName>
        <fullName evidence="1">Glyoxalase/fosfomycin resistance/dioxygenase domain-containing protein</fullName>
    </recommendedName>
</protein>
<dbReference type="EMBL" id="BJLA01000025">
    <property type="protein sequence ID" value="GEA33710.1"/>
    <property type="molecule type" value="Genomic_DNA"/>
</dbReference>
<reference evidence="2 3" key="1">
    <citation type="submission" date="2019-06" db="EMBL/GenBank/DDBJ databases">
        <title>Draft genome sequence of Clostridium diolis DSM 15410.</title>
        <authorList>
            <person name="Kobayashi H."/>
            <person name="Tanizawa Y."/>
            <person name="Tohno M."/>
        </authorList>
    </citation>
    <scope>NUCLEOTIDE SEQUENCE [LARGE SCALE GENOMIC DNA]</scope>
    <source>
        <strain evidence="2 3">DSM 15410</strain>
    </source>
</reference>
<dbReference type="InterPro" id="IPR029068">
    <property type="entry name" value="Glyas_Bleomycin-R_OHBP_Dase"/>
</dbReference>
<dbReference type="Pfam" id="PF00903">
    <property type="entry name" value="Glyoxalase"/>
    <property type="match status" value="1"/>
</dbReference>
<comment type="caution">
    <text evidence="2">The sequence shown here is derived from an EMBL/GenBank/DDBJ whole genome shotgun (WGS) entry which is preliminary data.</text>
</comment>
<organism evidence="2 3">
    <name type="scientific">Clostridium diolis</name>
    <dbReference type="NCBI Taxonomy" id="223919"/>
    <lineage>
        <taxon>Bacteria</taxon>
        <taxon>Bacillati</taxon>
        <taxon>Bacillota</taxon>
        <taxon>Clostridia</taxon>
        <taxon>Eubacteriales</taxon>
        <taxon>Clostridiaceae</taxon>
        <taxon>Clostridium</taxon>
    </lineage>
</organism>
<evidence type="ECO:0000313" key="3">
    <source>
        <dbReference type="Proteomes" id="UP000325212"/>
    </source>
</evidence>
<feature type="domain" description="Glyoxalase/fosfomycin resistance/dioxygenase" evidence="1">
    <location>
        <begin position="7"/>
        <end position="85"/>
    </location>
</feature>